<keyword evidence="2" id="KW-1185">Reference proteome</keyword>
<organism evidence="1 2">
    <name type="scientific">Coniosporium uncinatum</name>
    <dbReference type="NCBI Taxonomy" id="93489"/>
    <lineage>
        <taxon>Eukaryota</taxon>
        <taxon>Fungi</taxon>
        <taxon>Dikarya</taxon>
        <taxon>Ascomycota</taxon>
        <taxon>Pezizomycotina</taxon>
        <taxon>Dothideomycetes</taxon>
        <taxon>Dothideomycetes incertae sedis</taxon>
        <taxon>Coniosporium</taxon>
    </lineage>
</organism>
<dbReference type="Proteomes" id="UP001186974">
    <property type="component" value="Unassembled WGS sequence"/>
</dbReference>
<protein>
    <submittedName>
        <fullName evidence="1">Uncharacterized protein</fullName>
    </submittedName>
</protein>
<dbReference type="EMBL" id="JAWDJW010006769">
    <property type="protein sequence ID" value="KAK3063644.1"/>
    <property type="molecule type" value="Genomic_DNA"/>
</dbReference>
<evidence type="ECO:0000313" key="2">
    <source>
        <dbReference type="Proteomes" id="UP001186974"/>
    </source>
</evidence>
<reference evidence="1" key="1">
    <citation type="submission" date="2024-09" db="EMBL/GenBank/DDBJ databases">
        <title>Black Yeasts Isolated from many extreme environments.</title>
        <authorList>
            <person name="Coleine C."/>
            <person name="Stajich J.E."/>
            <person name="Selbmann L."/>
        </authorList>
    </citation>
    <scope>NUCLEOTIDE SEQUENCE</scope>
    <source>
        <strain evidence="1">CCFEE 5737</strain>
    </source>
</reference>
<sequence>MADPLSITLGAIAVTQVVYQFGCETYKIINGIRDAPDDVRRLVSGLEALCNVLQSLQAALGANKDSHPSELRAQMVRDIQEMVEKCMTIFGEIRGATSHWIGEDGKQTKRRNFWKSVGWTAVTRENVAKLQMTLNDYKLSLNLACNSLS</sequence>
<name>A0ACC3D8R7_9PEZI</name>
<feature type="non-terminal residue" evidence="1">
    <location>
        <position position="149"/>
    </location>
</feature>
<gene>
    <name evidence="1" type="ORF">LTS18_013891</name>
</gene>
<evidence type="ECO:0000313" key="1">
    <source>
        <dbReference type="EMBL" id="KAK3063644.1"/>
    </source>
</evidence>
<proteinExistence type="predicted"/>
<comment type="caution">
    <text evidence="1">The sequence shown here is derived from an EMBL/GenBank/DDBJ whole genome shotgun (WGS) entry which is preliminary data.</text>
</comment>
<accession>A0ACC3D8R7</accession>